<comment type="caution">
    <text evidence="3">Lacks conserved residue(s) required for the propagation of feature annotation.</text>
</comment>
<dbReference type="SUPFAM" id="SSF49723">
    <property type="entry name" value="Lipase/lipooxygenase domain (PLAT/LH2 domain)"/>
    <property type="match status" value="1"/>
</dbReference>
<evidence type="ECO:0000256" key="1">
    <source>
        <dbReference type="ARBA" id="ARBA00009419"/>
    </source>
</evidence>
<evidence type="ECO:0000256" key="4">
    <source>
        <dbReference type="SAM" id="MobiDB-lite"/>
    </source>
</evidence>
<sequence length="112" mass="12890">MGCYRNRLAPGAWVFSGSHNRVQLWLVGAHREAELEQQLRPRRGEEEEFVLDTPEDLGPLQFVKLRKQHSLVDSAWFCDLRWIASPCKVREPPRRPQRPRSRATAGCKAPAS</sequence>
<dbReference type="Gene3D" id="2.60.60.20">
    <property type="entry name" value="PLAT/LH2 domain"/>
    <property type="match status" value="1"/>
</dbReference>
<accession>A0A5E4D7Q7</accession>
<evidence type="ECO:0000256" key="3">
    <source>
        <dbReference type="PROSITE-ProRule" id="PRU00152"/>
    </source>
</evidence>
<dbReference type="Proteomes" id="UP000335636">
    <property type="component" value="Unassembled WGS sequence"/>
</dbReference>
<keyword evidence="2" id="KW-0106">Calcium</keyword>
<feature type="binding site" evidence="2">
    <location>
        <position position="17"/>
    </location>
    <ligand>
        <name>Ca(2+)</name>
        <dbReference type="ChEBI" id="CHEBI:29108"/>
        <label>1</label>
    </ligand>
</feature>
<feature type="region of interest" description="Disordered" evidence="4">
    <location>
        <begin position="90"/>
        <end position="112"/>
    </location>
</feature>
<reference evidence="7 8" key="1">
    <citation type="submission" date="2019-04" db="EMBL/GenBank/DDBJ databases">
        <authorList>
            <person name="Alioto T."/>
            <person name="Alioto T."/>
        </authorList>
    </citation>
    <scope>NUCLEOTIDE SEQUENCE [LARGE SCALE GENOMIC DNA]</scope>
</reference>
<dbReference type="PRINTS" id="PR00467">
    <property type="entry name" value="MAMLPOXGNASE"/>
</dbReference>
<keyword evidence="2" id="KW-0479">Metal-binding</keyword>
<dbReference type="Proteomes" id="UP000662637">
    <property type="component" value="Unassembled WGS sequence"/>
</dbReference>
<reference evidence="6" key="2">
    <citation type="submission" date="2020-08" db="EMBL/GenBank/DDBJ databases">
        <authorList>
            <person name="Shumante A."/>
            <person name="Zimin A.V."/>
            <person name="Puiu D."/>
            <person name="Salzberg S.L."/>
        </authorList>
    </citation>
    <scope>NUCLEOTIDE SEQUENCE</scope>
    <source>
        <strain evidence="6">WC2-LM</strain>
        <tissue evidence="6">Liver</tissue>
    </source>
</reference>
<dbReference type="EMBL" id="CABDUW010003412">
    <property type="protein sequence ID" value="VTJ89212.1"/>
    <property type="molecule type" value="Genomic_DNA"/>
</dbReference>
<dbReference type="GO" id="GO:0016702">
    <property type="term" value="F:oxidoreductase activity, acting on single donors with incorporation of molecular oxygen, incorporation of two atoms of oxygen"/>
    <property type="evidence" value="ECO:0007669"/>
    <property type="project" value="InterPro"/>
</dbReference>
<evidence type="ECO:0000313" key="8">
    <source>
        <dbReference type="Proteomes" id="UP000335636"/>
    </source>
</evidence>
<evidence type="ECO:0000256" key="2">
    <source>
        <dbReference type="PIRSR" id="PIRSR601885-2"/>
    </source>
</evidence>
<dbReference type="GO" id="GO:0005506">
    <property type="term" value="F:iron ion binding"/>
    <property type="evidence" value="ECO:0007669"/>
    <property type="project" value="InterPro"/>
</dbReference>
<name>A0A5E4D7Q7_MARMO</name>
<comment type="similarity">
    <text evidence="1">Belongs to the lipoxygenase family.</text>
</comment>
<dbReference type="InterPro" id="IPR001024">
    <property type="entry name" value="PLAT/LH2_dom"/>
</dbReference>
<protein>
    <recommendedName>
        <fullName evidence="5">PLAT domain-containing protein</fullName>
    </recommendedName>
</protein>
<feature type="domain" description="PLAT" evidence="5">
    <location>
        <begin position="2"/>
        <end position="112"/>
    </location>
</feature>
<dbReference type="SMART" id="SM00308">
    <property type="entry name" value="LH2"/>
    <property type="match status" value="1"/>
</dbReference>
<keyword evidence="8" id="KW-1185">Reference proteome</keyword>
<evidence type="ECO:0000313" key="6">
    <source>
        <dbReference type="EMBL" id="KAF7475130.1"/>
    </source>
</evidence>
<dbReference type="InterPro" id="IPR036392">
    <property type="entry name" value="PLAT/LH2_dom_sf"/>
</dbReference>
<proteinExistence type="inferred from homology"/>
<evidence type="ECO:0000259" key="5">
    <source>
        <dbReference type="PROSITE" id="PS50095"/>
    </source>
</evidence>
<organism evidence="7 8">
    <name type="scientific">Marmota monax</name>
    <name type="common">Woodchuck</name>
    <dbReference type="NCBI Taxonomy" id="9995"/>
    <lineage>
        <taxon>Eukaryota</taxon>
        <taxon>Metazoa</taxon>
        <taxon>Chordata</taxon>
        <taxon>Craniata</taxon>
        <taxon>Vertebrata</taxon>
        <taxon>Euteleostomi</taxon>
        <taxon>Mammalia</taxon>
        <taxon>Eutheria</taxon>
        <taxon>Euarchontoglires</taxon>
        <taxon>Glires</taxon>
        <taxon>Rodentia</taxon>
        <taxon>Sciuromorpha</taxon>
        <taxon>Sciuridae</taxon>
        <taxon>Xerinae</taxon>
        <taxon>Marmotini</taxon>
        <taxon>Marmota</taxon>
    </lineage>
</organism>
<dbReference type="Pfam" id="PF01477">
    <property type="entry name" value="PLAT"/>
    <property type="match status" value="1"/>
</dbReference>
<dbReference type="InterPro" id="IPR001885">
    <property type="entry name" value="LipOase_mml"/>
</dbReference>
<dbReference type="PROSITE" id="PS50095">
    <property type="entry name" value="PLAT"/>
    <property type="match status" value="1"/>
</dbReference>
<evidence type="ECO:0000313" key="7">
    <source>
        <dbReference type="EMBL" id="VTJ89212.1"/>
    </source>
</evidence>
<dbReference type="EMBL" id="WJEC01003417">
    <property type="protein sequence ID" value="KAF7475130.1"/>
    <property type="molecule type" value="Genomic_DNA"/>
</dbReference>
<feature type="binding site" evidence="2">
    <location>
        <position position="75"/>
    </location>
    <ligand>
        <name>Ca(2+)</name>
        <dbReference type="ChEBI" id="CHEBI:29108"/>
        <label>1</label>
    </ligand>
</feature>
<gene>
    <name evidence="6" type="ORF">GHT09_014058</name>
    <name evidence="7" type="ORF">MONAX_5E032644</name>
</gene>
<dbReference type="AlphaFoldDB" id="A0A5E4D7Q7"/>